<organism evidence="6 7">
    <name type="scientific">Streptomyces flaveolus</name>
    <dbReference type="NCBI Taxonomy" id="67297"/>
    <lineage>
        <taxon>Bacteria</taxon>
        <taxon>Bacillati</taxon>
        <taxon>Actinomycetota</taxon>
        <taxon>Actinomycetes</taxon>
        <taxon>Kitasatosporales</taxon>
        <taxon>Streptomycetaceae</taxon>
        <taxon>Streptomyces</taxon>
    </lineage>
</organism>
<sequence>MEPLQELLTLILEHVGDGGRTATVAEGVTVAVVGETTPPVVAARAAPTLAIVAQGTIRTVSSGESHEYGAGKYLVAPLNLTSTSQVIRADPDEPLAVFIMDLSPQAIASLLLETTDTATAPVRRKLLISDATPKLLDPVVRLLRAARCPEDLRVLGPSYQREILWRLLTGDQGALTRRIGQADSVLPHIARAIGWIREHYDERLSVADLARLCGMSTSSFHRHFRTATSLTPLQFQKTLRLQTARTLLWARSGSVTDIAHRVGYESPSQFNREYRKLFGTSPGRDSRDNGRTPSGPENGEISGTHP</sequence>
<keyword evidence="1" id="KW-0805">Transcription regulation</keyword>
<dbReference type="InterPro" id="IPR009057">
    <property type="entry name" value="Homeodomain-like_sf"/>
</dbReference>
<dbReference type="InterPro" id="IPR009594">
    <property type="entry name" value="Tscrpt_reg_HTH_AraC_N"/>
</dbReference>
<evidence type="ECO:0000313" key="6">
    <source>
        <dbReference type="EMBL" id="MEU5710594.1"/>
    </source>
</evidence>
<feature type="domain" description="HTH araC/xylS-type" evidence="5">
    <location>
        <begin position="190"/>
        <end position="288"/>
    </location>
</feature>
<evidence type="ECO:0000256" key="2">
    <source>
        <dbReference type="ARBA" id="ARBA00023125"/>
    </source>
</evidence>
<dbReference type="InterPro" id="IPR018062">
    <property type="entry name" value="HTH_AraC-typ_CS"/>
</dbReference>
<dbReference type="PANTHER" id="PTHR43436:SF1">
    <property type="entry name" value="TRANSCRIPTIONAL REGULATORY PROTEIN"/>
    <property type="match status" value="1"/>
</dbReference>
<accession>A0ABV3AF58</accession>
<proteinExistence type="predicted"/>
<protein>
    <submittedName>
        <fullName evidence="6">AraC family transcriptional regulator</fullName>
    </submittedName>
</protein>
<evidence type="ECO:0000313" key="7">
    <source>
        <dbReference type="Proteomes" id="UP001551011"/>
    </source>
</evidence>
<dbReference type="EMBL" id="JBFAEG010000021">
    <property type="protein sequence ID" value="MEU5710594.1"/>
    <property type="molecule type" value="Genomic_DNA"/>
</dbReference>
<dbReference type="SMART" id="SM00342">
    <property type="entry name" value="HTH_ARAC"/>
    <property type="match status" value="1"/>
</dbReference>
<dbReference type="PROSITE" id="PS00041">
    <property type="entry name" value="HTH_ARAC_FAMILY_1"/>
    <property type="match status" value="1"/>
</dbReference>
<dbReference type="Pfam" id="PF12833">
    <property type="entry name" value="HTH_18"/>
    <property type="match status" value="1"/>
</dbReference>
<dbReference type="Pfam" id="PF06719">
    <property type="entry name" value="AraC_N"/>
    <property type="match status" value="1"/>
</dbReference>
<dbReference type="PANTHER" id="PTHR43436">
    <property type="entry name" value="ARAC-FAMILY TRANSCRIPTIONAL REGULATOR"/>
    <property type="match status" value="1"/>
</dbReference>
<dbReference type="PROSITE" id="PS01124">
    <property type="entry name" value="HTH_ARAC_FAMILY_2"/>
    <property type="match status" value="1"/>
</dbReference>
<keyword evidence="3" id="KW-0804">Transcription</keyword>
<dbReference type="SUPFAM" id="SSF46689">
    <property type="entry name" value="Homeodomain-like"/>
    <property type="match status" value="2"/>
</dbReference>
<evidence type="ECO:0000256" key="1">
    <source>
        <dbReference type="ARBA" id="ARBA00023015"/>
    </source>
</evidence>
<dbReference type="Proteomes" id="UP001551011">
    <property type="component" value="Unassembled WGS sequence"/>
</dbReference>
<dbReference type="Gene3D" id="1.10.10.60">
    <property type="entry name" value="Homeodomain-like"/>
    <property type="match status" value="2"/>
</dbReference>
<keyword evidence="7" id="KW-1185">Reference proteome</keyword>
<evidence type="ECO:0000256" key="3">
    <source>
        <dbReference type="ARBA" id="ARBA00023163"/>
    </source>
</evidence>
<name>A0ABV3AF58_9ACTN</name>
<feature type="region of interest" description="Disordered" evidence="4">
    <location>
        <begin position="274"/>
        <end position="306"/>
    </location>
</feature>
<keyword evidence="2" id="KW-0238">DNA-binding</keyword>
<dbReference type="InterPro" id="IPR018060">
    <property type="entry name" value="HTH_AraC"/>
</dbReference>
<dbReference type="RefSeq" id="WP_051818567.1">
    <property type="nucleotide sequence ID" value="NZ_JBEXDP010000067.1"/>
</dbReference>
<dbReference type="PRINTS" id="PR00032">
    <property type="entry name" value="HTHARAC"/>
</dbReference>
<dbReference type="InterPro" id="IPR020449">
    <property type="entry name" value="Tscrpt_reg_AraC-type_HTH"/>
</dbReference>
<evidence type="ECO:0000256" key="4">
    <source>
        <dbReference type="SAM" id="MobiDB-lite"/>
    </source>
</evidence>
<gene>
    <name evidence="6" type="ORF">AB0H04_27605</name>
</gene>
<reference evidence="6 7" key="1">
    <citation type="submission" date="2024-06" db="EMBL/GenBank/DDBJ databases">
        <title>The Natural Products Discovery Center: Release of the First 8490 Sequenced Strains for Exploring Actinobacteria Biosynthetic Diversity.</title>
        <authorList>
            <person name="Kalkreuter E."/>
            <person name="Kautsar S.A."/>
            <person name="Yang D."/>
            <person name="Bader C.D."/>
            <person name="Teijaro C.N."/>
            <person name="Fluegel L."/>
            <person name="Davis C.M."/>
            <person name="Simpson J.R."/>
            <person name="Lauterbach L."/>
            <person name="Steele A.D."/>
            <person name="Gui C."/>
            <person name="Meng S."/>
            <person name="Li G."/>
            <person name="Viehrig K."/>
            <person name="Ye F."/>
            <person name="Su P."/>
            <person name="Kiefer A.F."/>
            <person name="Nichols A."/>
            <person name="Cepeda A.J."/>
            <person name="Yan W."/>
            <person name="Fan B."/>
            <person name="Jiang Y."/>
            <person name="Adhikari A."/>
            <person name="Zheng C.-J."/>
            <person name="Schuster L."/>
            <person name="Cowan T.M."/>
            <person name="Smanski M.J."/>
            <person name="Chevrette M.G."/>
            <person name="De Carvalho L.P.S."/>
            <person name="Shen B."/>
        </authorList>
    </citation>
    <scope>NUCLEOTIDE SEQUENCE [LARGE SCALE GENOMIC DNA]</scope>
    <source>
        <strain evidence="6 7">NPDC020594</strain>
    </source>
</reference>
<comment type="caution">
    <text evidence="6">The sequence shown here is derived from an EMBL/GenBank/DDBJ whole genome shotgun (WGS) entry which is preliminary data.</text>
</comment>
<evidence type="ECO:0000259" key="5">
    <source>
        <dbReference type="PROSITE" id="PS01124"/>
    </source>
</evidence>